<evidence type="ECO:0000313" key="2">
    <source>
        <dbReference type="EMBL" id="PPK78416.1"/>
    </source>
</evidence>
<keyword evidence="3" id="KW-1185">Reference proteome</keyword>
<comment type="caution">
    <text evidence="2">The sequence shown here is derived from an EMBL/GenBank/DDBJ whole genome shotgun (WGS) entry which is preliminary data.</text>
</comment>
<dbReference type="SUPFAM" id="SSF55729">
    <property type="entry name" value="Acyl-CoA N-acyltransferases (Nat)"/>
    <property type="match status" value="1"/>
</dbReference>
<proteinExistence type="predicted"/>
<dbReference type="PROSITE" id="PS51186">
    <property type="entry name" value="GNAT"/>
    <property type="match status" value="1"/>
</dbReference>
<evidence type="ECO:0000313" key="3">
    <source>
        <dbReference type="Proteomes" id="UP000237749"/>
    </source>
</evidence>
<feature type="domain" description="N-acetyltransferase" evidence="1">
    <location>
        <begin position="9"/>
        <end position="174"/>
    </location>
</feature>
<dbReference type="InterPro" id="IPR000182">
    <property type="entry name" value="GNAT_dom"/>
</dbReference>
<dbReference type="InterPro" id="IPR016181">
    <property type="entry name" value="Acyl_CoA_acyltransferase"/>
</dbReference>
<dbReference type="RefSeq" id="WP_170072545.1">
    <property type="nucleotide sequence ID" value="NZ_PTJA01000015.1"/>
</dbReference>
<protein>
    <submittedName>
        <fullName evidence="2">RimJ/RimL family protein N-acetyltransferase</fullName>
    </submittedName>
</protein>
<gene>
    <name evidence="2" type="ORF">BXY41_11590</name>
</gene>
<dbReference type="Gene3D" id="3.40.630.30">
    <property type="match status" value="1"/>
</dbReference>
<name>A0A2S6HLT2_9FIRM</name>
<dbReference type="PANTHER" id="PTHR43415:SF3">
    <property type="entry name" value="GNAT-FAMILY ACETYLTRANSFERASE"/>
    <property type="match status" value="1"/>
</dbReference>
<dbReference type="EMBL" id="PTJA01000015">
    <property type="protein sequence ID" value="PPK78416.1"/>
    <property type="molecule type" value="Genomic_DNA"/>
</dbReference>
<keyword evidence="2" id="KW-0808">Transferase</keyword>
<organism evidence="2 3">
    <name type="scientific">Lacrimispora xylanisolvens</name>
    <dbReference type="NCBI Taxonomy" id="384636"/>
    <lineage>
        <taxon>Bacteria</taxon>
        <taxon>Bacillati</taxon>
        <taxon>Bacillota</taxon>
        <taxon>Clostridia</taxon>
        <taxon>Lachnospirales</taxon>
        <taxon>Lachnospiraceae</taxon>
        <taxon>Lacrimispora</taxon>
    </lineage>
</organism>
<dbReference type="GO" id="GO:0016747">
    <property type="term" value="F:acyltransferase activity, transferring groups other than amino-acyl groups"/>
    <property type="evidence" value="ECO:0007669"/>
    <property type="project" value="InterPro"/>
</dbReference>
<dbReference type="Proteomes" id="UP000237749">
    <property type="component" value="Unassembled WGS sequence"/>
</dbReference>
<accession>A0A2S6HLT2</accession>
<dbReference type="AlphaFoldDB" id="A0A2S6HLT2"/>
<dbReference type="Pfam" id="PF00583">
    <property type="entry name" value="Acetyltransf_1"/>
    <property type="match status" value="1"/>
</dbReference>
<dbReference type="CDD" id="cd04301">
    <property type="entry name" value="NAT_SF"/>
    <property type="match status" value="1"/>
</dbReference>
<dbReference type="PANTHER" id="PTHR43415">
    <property type="entry name" value="SPERMIDINE N(1)-ACETYLTRANSFERASE"/>
    <property type="match status" value="1"/>
</dbReference>
<evidence type="ECO:0000259" key="1">
    <source>
        <dbReference type="PROSITE" id="PS51186"/>
    </source>
</evidence>
<sequence>MRLKNDMILQINKAAKGDAAGMVEFLNLIGGESDNLLFGANGFQMTAEAEEIFIENLLESDVSALFVGKIEDEIVCVGSIMTSPRERISHQAELSLSVKKKYWGLGIGTYLMEAMISFAKRNGQTEILHLGVKNDNINAINLYKKMGFHEVGRHKNFFKIEGNYYDEILMDLYL</sequence>
<reference evidence="2 3" key="1">
    <citation type="submission" date="2018-02" db="EMBL/GenBank/DDBJ databases">
        <title>Genomic Encyclopedia of Archaeal and Bacterial Type Strains, Phase II (KMG-II): from individual species to whole genera.</title>
        <authorList>
            <person name="Goeker M."/>
        </authorList>
    </citation>
    <scope>NUCLEOTIDE SEQUENCE [LARGE SCALE GENOMIC DNA]</scope>
    <source>
        <strain evidence="2 3">DSM 3808</strain>
    </source>
</reference>